<feature type="domain" description="Nudix hydrolase" evidence="3">
    <location>
        <begin position="1"/>
        <end position="135"/>
    </location>
</feature>
<evidence type="ECO:0000259" key="3">
    <source>
        <dbReference type="PROSITE" id="PS51462"/>
    </source>
</evidence>
<dbReference type="Pfam" id="PF00293">
    <property type="entry name" value="NUDIX"/>
    <property type="match status" value="1"/>
</dbReference>
<organism evidence="4 5">
    <name type="scientific">Candidatus Roizmanbacteria bacterium GW2011_GWC2_35_12</name>
    <dbReference type="NCBI Taxonomy" id="1618485"/>
    <lineage>
        <taxon>Bacteria</taxon>
        <taxon>Candidatus Roizmaniibacteriota</taxon>
    </lineage>
</organism>
<comment type="similarity">
    <text evidence="2">Belongs to the Nudix hydrolase family.</text>
</comment>
<dbReference type="AlphaFoldDB" id="A0A0G0BCH2"/>
<dbReference type="InterPro" id="IPR000086">
    <property type="entry name" value="NUDIX_hydrolase_dom"/>
</dbReference>
<accession>A0A0G0BCH2</accession>
<protein>
    <recommendedName>
        <fullName evidence="3">Nudix hydrolase domain-containing protein</fullName>
    </recommendedName>
</protein>
<evidence type="ECO:0000313" key="5">
    <source>
        <dbReference type="Proteomes" id="UP000034127"/>
    </source>
</evidence>
<evidence type="ECO:0000256" key="1">
    <source>
        <dbReference type="ARBA" id="ARBA00022801"/>
    </source>
</evidence>
<proteinExistence type="inferred from homology"/>
<dbReference type="InterPro" id="IPR020476">
    <property type="entry name" value="Nudix_hydrolase"/>
</dbReference>
<name>A0A0G0BCH2_9BACT</name>
<dbReference type="Proteomes" id="UP000034127">
    <property type="component" value="Unassembled WGS sequence"/>
</dbReference>
<keyword evidence="1 2" id="KW-0378">Hydrolase</keyword>
<comment type="caution">
    <text evidence="4">The sequence shown here is derived from an EMBL/GenBank/DDBJ whole genome shotgun (WGS) entry which is preliminary data.</text>
</comment>
<evidence type="ECO:0000256" key="2">
    <source>
        <dbReference type="RuleBase" id="RU003476"/>
    </source>
</evidence>
<dbReference type="PANTHER" id="PTHR43736">
    <property type="entry name" value="ADP-RIBOSE PYROPHOSPHATASE"/>
    <property type="match status" value="1"/>
</dbReference>
<dbReference type="PROSITE" id="PS00893">
    <property type="entry name" value="NUDIX_BOX"/>
    <property type="match status" value="1"/>
</dbReference>
<gene>
    <name evidence="4" type="ORF">UR63_C0020G0045</name>
</gene>
<sequence>MKIVPVVISIIRKNNKYLITKRVVFDKEDKRFYPLVWNIPGGGIEFGETPENALIRETWEELGVELKNIIQIPKIFSEVRDHWQGLFIVFVSELSDSNAKIILNSEASEFGWFTLNEAKKLKLMPKTIEMLEEADKI</sequence>
<dbReference type="PRINTS" id="PR00502">
    <property type="entry name" value="NUDIXFAMILY"/>
</dbReference>
<dbReference type="PANTHER" id="PTHR43736:SF1">
    <property type="entry name" value="DIHYDRONEOPTERIN TRIPHOSPHATE DIPHOSPHATASE"/>
    <property type="match status" value="1"/>
</dbReference>
<dbReference type="CDD" id="cd02883">
    <property type="entry name" value="NUDIX_Hydrolase"/>
    <property type="match status" value="1"/>
</dbReference>
<reference evidence="4 5" key="1">
    <citation type="journal article" date="2015" name="Nature">
        <title>rRNA introns, odd ribosomes, and small enigmatic genomes across a large radiation of phyla.</title>
        <authorList>
            <person name="Brown C.T."/>
            <person name="Hug L.A."/>
            <person name="Thomas B.C."/>
            <person name="Sharon I."/>
            <person name="Castelle C.J."/>
            <person name="Singh A."/>
            <person name="Wilkins M.J."/>
            <person name="Williams K.H."/>
            <person name="Banfield J.F."/>
        </authorList>
    </citation>
    <scope>NUCLEOTIDE SEQUENCE [LARGE SCALE GENOMIC DNA]</scope>
</reference>
<dbReference type="InterPro" id="IPR020084">
    <property type="entry name" value="NUDIX_hydrolase_CS"/>
</dbReference>
<dbReference type="PROSITE" id="PS51462">
    <property type="entry name" value="NUDIX"/>
    <property type="match status" value="1"/>
</dbReference>
<dbReference type="SUPFAM" id="SSF55811">
    <property type="entry name" value="Nudix"/>
    <property type="match status" value="1"/>
</dbReference>
<dbReference type="EMBL" id="LBPX01000020">
    <property type="protein sequence ID" value="KKP67173.1"/>
    <property type="molecule type" value="Genomic_DNA"/>
</dbReference>
<dbReference type="GO" id="GO:0016787">
    <property type="term" value="F:hydrolase activity"/>
    <property type="evidence" value="ECO:0007669"/>
    <property type="project" value="UniProtKB-KW"/>
</dbReference>
<dbReference type="Gene3D" id="3.90.79.10">
    <property type="entry name" value="Nucleoside Triphosphate Pyrophosphohydrolase"/>
    <property type="match status" value="1"/>
</dbReference>
<dbReference type="InterPro" id="IPR015797">
    <property type="entry name" value="NUDIX_hydrolase-like_dom_sf"/>
</dbReference>
<evidence type="ECO:0000313" key="4">
    <source>
        <dbReference type="EMBL" id="KKP67173.1"/>
    </source>
</evidence>